<evidence type="ECO:0000256" key="1">
    <source>
        <dbReference type="SAM" id="Phobius"/>
    </source>
</evidence>
<organism evidence="2 3">
    <name type="scientific">Symbiodinium microadriaticum</name>
    <name type="common">Dinoflagellate</name>
    <name type="synonym">Zooxanthella microadriatica</name>
    <dbReference type="NCBI Taxonomy" id="2951"/>
    <lineage>
        <taxon>Eukaryota</taxon>
        <taxon>Sar</taxon>
        <taxon>Alveolata</taxon>
        <taxon>Dinophyceae</taxon>
        <taxon>Suessiales</taxon>
        <taxon>Symbiodiniaceae</taxon>
        <taxon>Symbiodinium</taxon>
    </lineage>
</organism>
<sequence length="415" mass="46665">MHLRTRTEYHDELVSLASSEERAVQVIDQSFVVFTSVWGIALPGAGAFVRCWAISVTFLVLACGGLCLSRFLHQTGPTWLDAWTWLQNTVAHLIVFLFLQVVLSVLRSDIILDLLENHIDCSKAQAESLRFRTKVLCAVVWILALLMSGATAWGFVPGFLHPSYIGALGNDLPDHRFFFAIAHTFAYLVVLPIMFGSGLSAVLILLLLQELCFMGFLTSLQRLNPDIGSVGVHHAAAAASPLQVEDGDLTRFKVGFVKTWQLHKKIQRRIALSYVLYWLCHVASLPWSIISLSKGFGPDFSDERLERLQTYSHLQVRVWGNLLLSPAFGIPTYIFALLPWLSVYYHRQFFNLTKQMIFAKTQVEVAFRSFLRDFDLYFSAGGLHATPSSVWIYLLILVLNTLGNVSDKLRVLSAL</sequence>
<keyword evidence="3" id="KW-1185">Reference proteome</keyword>
<name>A0A1Q9E7I6_SYMMI</name>
<feature type="transmembrane region" description="Helical" evidence="1">
    <location>
        <begin position="135"/>
        <end position="156"/>
    </location>
</feature>
<dbReference type="AlphaFoldDB" id="A0A1Q9E7I6"/>
<gene>
    <name evidence="2" type="ORF">AK812_SmicGene13668</name>
</gene>
<proteinExistence type="predicted"/>
<dbReference type="EMBL" id="LSRX01000238">
    <property type="protein sequence ID" value="OLQ03388.1"/>
    <property type="molecule type" value="Genomic_DNA"/>
</dbReference>
<keyword evidence="1" id="KW-1133">Transmembrane helix</keyword>
<feature type="transmembrane region" description="Helical" evidence="1">
    <location>
        <begin position="271"/>
        <end position="290"/>
    </location>
</feature>
<comment type="caution">
    <text evidence="2">The sequence shown here is derived from an EMBL/GenBank/DDBJ whole genome shotgun (WGS) entry which is preliminary data.</text>
</comment>
<dbReference type="OrthoDB" id="423260at2759"/>
<protein>
    <submittedName>
        <fullName evidence="2">Uncharacterized protein</fullName>
    </submittedName>
</protein>
<feature type="transmembrane region" description="Helical" evidence="1">
    <location>
        <begin position="376"/>
        <end position="399"/>
    </location>
</feature>
<evidence type="ECO:0000313" key="2">
    <source>
        <dbReference type="EMBL" id="OLQ03388.1"/>
    </source>
</evidence>
<feature type="transmembrane region" description="Helical" evidence="1">
    <location>
        <begin position="176"/>
        <end position="208"/>
    </location>
</feature>
<feature type="transmembrane region" description="Helical" evidence="1">
    <location>
        <begin position="323"/>
        <end position="345"/>
    </location>
</feature>
<feature type="transmembrane region" description="Helical" evidence="1">
    <location>
        <begin position="51"/>
        <end position="73"/>
    </location>
</feature>
<accession>A0A1Q9E7I6</accession>
<feature type="transmembrane region" description="Helical" evidence="1">
    <location>
        <begin position="85"/>
        <end position="106"/>
    </location>
</feature>
<dbReference type="Proteomes" id="UP000186817">
    <property type="component" value="Unassembled WGS sequence"/>
</dbReference>
<keyword evidence="1" id="KW-0812">Transmembrane</keyword>
<reference evidence="2 3" key="1">
    <citation type="submission" date="2016-02" db="EMBL/GenBank/DDBJ databases">
        <title>Genome analysis of coral dinoflagellate symbionts highlights evolutionary adaptations to a symbiotic lifestyle.</title>
        <authorList>
            <person name="Aranda M."/>
            <person name="Li Y."/>
            <person name="Liew Y.J."/>
            <person name="Baumgarten S."/>
            <person name="Simakov O."/>
            <person name="Wilson M."/>
            <person name="Piel J."/>
            <person name="Ashoor H."/>
            <person name="Bougouffa S."/>
            <person name="Bajic V.B."/>
            <person name="Ryu T."/>
            <person name="Ravasi T."/>
            <person name="Bayer T."/>
            <person name="Micklem G."/>
            <person name="Kim H."/>
            <person name="Bhak J."/>
            <person name="Lajeunesse T.C."/>
            <person name="Voolstra C.R."/>
        </authorList>
    </citation>
    <scope>NUCLEOTIDE SEQUENCE [LARGE SCALE GENOMIC DNA]</scope>
    <source>
        <strain evidence="2 3">CCMP2467</strain>
    </source>
</reference>
<evidence type="ECO:0000313" key="3">
    <source>
        <dbReference type="Proteomes" id="UP000186817"/>
    </source>
</evidence>
<keyword evidence="1" id="KW-0472">Membrane</keyword>